<organism evidence="7 8">
    <name type="scientific">Pararobbsia silviterrae</name>
    <dbReference type="NCBI Taxonomy" id="1792498"/>
    <lineage>
        <taxon>Bacteria</taxon>
        <taxon>Pseudomonadati</taxon>
        <taxon>Pseudomonadota</taxon>
        <taxon>Betaproteobacteria</taxon>
        <taxon>Burkholderiales</taxon>
        <taxon>Burkholderiaceae</taxon>
        <taxon>Pararobbsia</taxon>
    </lineage>
</organism>
<keyword evidence="1" id="KW-1003">Cell membrane</keyword>
<evidence type="ECO:0000256" key="4">
    <source>
        <dbReference type="ARBA" id="ARBA00023136"/>
    </source>
</evidence>
<feature type="domain" description="Lipopolysaccharide assembly protein A" evidence="6">
    <location>
        <begin position="23"/>
        <end position="83"/>
    </location>
</feature>
<accession>A0A494Y9B8</accession>
<reference evidence="7 8" key="1">
    <citation type="submission" date="2018-10" db="EMBL/GenBank/DDBJ databases">
        <title>Robbsia sp. DHC34, isolated from soil.</title>
        <authorList>
            <person name="Gao Z.-H."/>
            <person name="Qiu L.-H."/>
        </authorList>
    </citation>
    <scope>NUCLEOTIDE SEQUENCE [LARGE SCALE GENOMIC DNA]</scope>
    <source>
        <strain evidence="7 8">DHC34</strain>
    </source>
</reference>
<keyword evidence="8" id="KW-1185">Reference proteome</keyword>
<dbReference type="Pfam" id="PF06305">
    <property type="entry name" value="LapA_dom"/>
    <property type="match status" value="1"/>
</dbReference>
<dbReference type="Proteomes" id="UP000270342">
    <property type="component" value="Unassembled WGS sequence"/>
</dbReference>
<evidence type="ECO:0000259" key="6">
    <source>
        <dbReference type="Pfam" id="PF06305"/>
    </source>
</evidence>
<keyword evidence="2 5" id="KW-0812">Transmembrane</keyword>
<feature type="transmembrane region" description="Helical" evidence="5">
    <location>
        <begin position="39"/>
        <end position="65"/>
    </location>
</feature>
<dbReference type="GO" id="GO:0005886">
    <property type="term" value="C:plasma membrane"/>
    <property type="evidence" value="ECO:0007669"/>
    <property type="project" value="InterPro"/>
</dbReference>
<comment type="caution">
    <text evidence="7">The sequence shown here is derived from an EMBL/GenBank/DDBJ whole genome shotgun (WGS) entry which is preliminary data.</text>
</comment>
<dbReference type="EMBL" id="RBZU01000001">
    <property type="protein sequence ID" value="RKP59251.1"/>
    <property type="molecule type" value="Genomic_DNA"/>
</dbReference>
<proteinExistence type="predicted"/>
<evidence type="ECO:0000256" key="1">
    <source>
        <dbReference type="ARBA" id="ARBA00022475"/>
    </source>
</evidence>
<keyword evidence="4 5" id="KW-0472">Membrane</keyword>
<evidence type="ECO:0000313" key="7">
    <source>
        <dbReference type="EMBL" id="RKP59251.1"/>
    </source>
</evidence>
<evidence type="ECO:0000256" key="2">
    <source>
        <dbReference type="ARBA" id="ARBA00022692"/>
    </source>
</evidence>
<evidence type="ECO:0000256" key="3">
    <source>
        <dbReference type="ARBA" id="ARBA00022989"/>
    </source>
</evidence>
<evidence type="ECO:0000313" key="8">
    <source>
        <dbReference type="Proteomes" id="UP000270342"/>
    </source>
</evidence>
<dbReference type="InterPro" id="IPR010445">
    <property type="entry name" value="LapA_dom"/>
</dbReference>
<gene>
    <name evidence="7" type="ORF">D7S86_05020</name>
</gene>
<dbReference type="AlphaFoldDB" id="A0A494Y9B8"/>
<dbReference type="RefSeq" id="WP_121083955.1">
    <property type="nucleotide sequence ID" value="NZ_RBZU01000001.1"/>
</dbReference>
<name>A0A494Y9B8_9BURK</name>
<sequence>MRFIVWLLRVVVFVVLLVLALGNIQDASLQFIPGYTWTAPLILIGLVFFGVGLFAGVLAAAPAIVRQRLEIARLKRQLKSAQEVPPVVDEPPLPPII</sequence>
<protein>
    <submittedName>
        <fullName evidence="7">LapA family protein</fullName>
    </submittedName>
</protein>
<evidence type="ECO:0000256" key="5">
    <source>
        <dbReference type="SAM" id="Phobius"/>
    </source>
</evidence>
<keyword evidence="3 5" id="KW-1133">Transmembrane helix</keyword>